<protein>
    <submittedName>
        <fullName evidence="1">Uncharacterized protein</fullName>
    </submittedName>
</protein>
<dbReference type="AlphaFoldDB" id="G0QRQ2"/>
<dbReference type="RefSeq" id="XP_004035589.1">
    <property type="nucleotide sequence ID" value="XM_004035541.1"/>
</dbReference>
<dbReference type="Proteomes" id="UP000008983">
    <property type="component" value="Unassembled WGS sequence"/>
</dbReference>
<evidence type="ECO:0000313" key="1">
    <source>
        <dbReference type="EMBL" id="EGR32103.1"/>
    </source>
</evidence>
<dbReference type="InParanoid" id="G0QRQ2"/>
<accession>G0QRQ2</accession>
<dbReference type="EMBL" id="GL983797">
    <property type="protein sequence ID" value="EGR32103.1"/>
    <property type="molecule type" value="Genomic_DNA"/>
</dbReference>
<name>G0QRQ2_ICHMU</name>
<evidence type="ECO:0000313" key="2">
    <source>
        <dbReference type="Proteomes" id="UP000008983"/>
    </source>
</evidence>
<proteinExistence type="predicted"/>
<sequence length="113" mass="13264">MFCKQFQFELIYYRSQTGIYYQYQKSGIIWQQQKISSLQIKACGKNSKGSKVSWKRLSFIFSLFIIKRFSISISLDDLLSKSLIFSQIEISSKSLNQVFSQILSYNGILYIQE</sequence>
<gene>
    <name evidence="1" type="ORF">IMG5_096850</name>
</gene>
<keyword evidence="2" id="KW-1185">Reference proteome</keyword>
<reference evidence="1 2" key="1">
    <citation type="submission" date="2011-07" db="EMBL/GenBank/DDBJ databases">
        <authorList>
            <person name="Coyne R."/>
            <person name="Brami D."/>
            <person name="Johnson J."/>
            <person name="Hostetler J."/>
            <person name="Hannick L."/>
            <person name="Clark T."/>
            <person name="Cassidy-Hanley D."/>
            <person name="Inman J."/>
        </authorList>
    </citation>
    <scope>NUCLEOTIDE SEQUENCE [LARGE SCALE GENOMIC DNA]</scope>
    <source>
        <strain evidence="1 2">G5</strain>
    </source>
</reference>
<dbReference type="GeneID" id="14908257"/>
<organism evidence="1 2">
    <name type="scientific">Ichthyophthirius multifiliis</name>
    <name type="common">White spot disease agent</name>
    <name type="synonym">Ich</name>
    <dbReference type="NCBI Taxonomy" id="5932"/>
    <lineage>
        <taxon>Eukaryota</taxon>
        <taxon>Sar</taxon>
        <taxon>Alveolata</taxon>
        <taxon>Ciliophora</taxon>
        <taxon>Intramacronucleata</taxon>
        <taxon>Oligohymenophorea</taxon>
        <taxon>Hymenostomatida</taxon>
        <taxon>Ophryoglenina</taxon>
        <taxon>Ichthyophthirius</taxon>
    </lineage>
</organism>